<organism evidence="2 3">
    <name type="scientific">Psophocarpus tetragonolobus</name>
    <name type="common">Winged bean</name>
    <name type="synonym">Dolichos tetragonolobus</name>
    <dbReference type="NCBI Taxonomy" id="3891"/>
    <lineage>
        <taxon>Eukaryota</taxon>
        <taxon>Viridiplantae</taxon>
        <taxon>Streptophyta</taxon>
        <taxon>Embryophyta</taxon>
        <taxon>Tracheophyta</taxon>
        <taxon>Spermatophyta</taxon>
        <taxon>Magnoliopsida</taxon>
        <taxon>eudicotyledons</taxon>
        <taxon>Gunneridae</taxon>
        <taxon>Pentapetalae</taxon>
        <taxon>rosids</taxon>
        <taxon>fabids</taxon>
        <taxon>Fabales</taxon>
        <taxon>Fabaceae</taxon>
        <taxon>Papilionoideae</taxon>
        <taxon>50 kb inversion clade</taxon>
        <taxon>NPAAA clade</taxon>
        <taxon>indigoferoid/millettioid clade</taxon>
        <taxon>Phaseoleae</taxon>
        <taxon>Psophocarpus</taxon>
    </lineage>
</organism>
<gene>
    <name evidence="2" type="ORF">VNO78_13749</name>
</gene>
<dbReference type="AlphaFoldDB" id="A0AAN9SPJ2"/>
<keyword evidence="1" id="KW-1133">Transmembrane helix</keyword>
<evidence type="ECO:0000313" key="2">
    <source>
        <dbReference type="EMBL" id="KAK7401900.1"/>
    </source>
</evidence>
<protein>
    <submittedName>
        <fullName evidence="2">Uncharacterized protein</fullName>
    </submittedName>
</protein>
<keyword evidence="1" id="KW-0472">Membrane</keyword>
<evidence type="ECO:0000256" key="1">
    <source>
        <dbReference type="SAM" id="Phobius"/>
    </source>
</evidence>
<keyword evidence="3" id="KW-1185">Reference proteome</keyword>
<proteinExistence type="predicted"/>
<feature type="transmembrane region" description="Helical" evidence="1">
    <location>
        <begin position="27"/>
        <end position="54"/>
    </location>
</feature>
<dbReference type="Proteomes" id="UP001386955">
    <property type="component" value="Unassembled WGS sequence"/>
</dbReference>
<reference evidence="2 3" key="1">
    <citation type="submission" date="2024-01" db="EMBL/GenBank/DDBJ databases">
        <title>The genomes of 5 underutilized Papilionoideae crops provide insights into root nodulation and disease resistanc.</title>
        <authorList>
            <person name="Jiang F."/>
        </authorList>
    </citation>
    <scope>NUCLEOTIDE SEQUENCE [LARGE SCALE GENOMIC DNA]</scope>
    <source>
        <strain evidence="2">DUOXIRENSHENG_FW03</strain>
        <tissue evidence="2">Leaves</tissue>
    </source>
</reference>
<dbReference type="EMBL" id="JAYMYS010000003">
    <property type="protein sequence ID" value="KAK7401900.1"/>
    <property type="molecule type" value="Genomic_DNA"/>
</dbReference>
<sequence length="149" mass="16923">MKQLLYVSEGYVQTLYHKVREATSNQILLSLVMSIYGSLLRIPIVLILVVNFMLDVWSHRVKLFMGLPRKRLLHVPIGTVVASKNRSSRAHSIEAGGETNGNIFIFNEAHFLWVVENSIDASNSVSEEAIIQRLTEMEDRDKRASLNQV</sequence>
<keyword evidence="1" id="KW-0812">Transmembrane</keyword>
<name>A0AAN9SPJ2_PSOTE</name>
<accession>A0AAN9SPJ2</accession>
<comment type="caution">
    <text evidence="2">The sequence shown here is derived from an EMBL/GenBank/DDBJ whole genome shotgun (WGS) entry which is preliminary data.</text>
</comment>
<evidence type="ECO:0000313" key="3">
    <source>
        <dbReference type="Proteomes" id="UP001386955"/>
    </source>
</evidence>